<gene>
    <name evidence="2" type="ORF">PS918_03136</name>
</gene>
<evidence type="ECO:0000313" key="3">
    <source>
        <dbReference type="Proteomes" id="UP000326611"/>
    </source>
</evidence>
<dbReference type="InterPro" id="IPR046482">
    <property type="entry name" value="DUF6575"/>
</dbReference>
<dbReference type="Pfam" id="PF20215">
    <property type="entry name" value="DUF6575"/>
    <property type="match status" value="1"/>
</dbReference>
<accession>A0A5E7SUB3</accession>
<dbReference type="AlphaFoldDB" id="A0A5E7SUB3"/>
<evidence type="ECO:0000313" key="2">
    <source>
        <dbReference type="EMBL" id="VVP89959.1"/>
    </source>
</evidence>
<dbReference type="RefSeq" id="WP_150771172.1">
    <property type="nucleotide sequence ID" value="NZ_CABVIY010000004.1"/>
</dbReference>
<dbReference type="EMBL" id="CABVIY010000004">
    <property type="protein sequence ID" value="VVP89959.1"/>
    <property type="molecule type" value="Genomic_DNA"/>
</dbReference>
<dbReference type="Proteomes" id="UP000326611">
    <property type="component" value="Unassembled WGS sequence"/>
</dbReference>
<protein>
    <recommendedName>
        <fullName evidence="1">DUF6575 domain-containing protein</fullName>
    </recommendedName>
</protein>
<sequence length="375" mass="41433">MKAIQLLHVLLDYDYPQVFVARDAIGVRYVCMVAEEVEHGPVFLCVPVSDYRCRELLTGKIDLRHVYENPELSEFYQASPDDLTEPFGIELTRFNVAPQDWLPDPGLVFQYDDEVLIKAQELNATVAFASLAVPEASHEARIRTRKLSEFLAIYQGVLRNLARVAAKSNGKAIPKGDEPYESDVFGFCPGSFTVQVRSAESCDMLGENKALISAFTKLNEFLALADKPDEAVRFLLGIKGHAASSLISLLNFIAENDCPFANTWSTPGMRSSSKSKIRVASAQNVIQRCRHREDLGVEDIALTGIVDSAKVSTSTWRIDVDGVAYSGGIKDGSNLNLAGITVGNRYTFHCQEKIEIVHGTGREVKIISLVRFEPA</sequence>
<name>A0A5E7SUB3_PSEFL</name>
<dbReference type="OrthoDB" id="7025750at2"/>
<reference evidence="2 3" key="1">
    <citation type="submission" date="2019-09" db="EMBL/GenBank/DDBJ databases">
        <authorList>
            <person name="Chandra G."/>
            <person name="Truman W A."/>
        </authorList>
    </citation>
    <scope>NUCLEOTIDE SEQUENCE [LARGE SCALE GENOMIC DNA]</scope>
    <source>
        <strain evidence="2">PS918</strain>
    </source>
</reference>
<organism evidence="2 3">
    <name type="scientific">Pseudomonas fluorescens</name>
    <dbReference type="NCBI Taxonomy" id="294"/>
    <lineage>
        <taxon>Bacteria</taxon>
        <taxon>Pseudomonadati</taxon>
        <taxon>Pseudomonadota</taxon>
        <taxon>Gammaproteobacteria</taxon>
        <taxon>Pseudomonadales</taxon>
        <taxon>Pseudomonadaceae</taxon>
        <taxon>Pseudomonas</taxon>
    </lineage>
</organism>
<evidence type="ECO:0000259" key="1">
    <source>
        <dbReference type="Pfam" id="PF20215"/>
    </source>
</evidence>
<proteinExistence type="predicted"/>
<feature type="domain" description="DUF6575" evidence="1">
    <location>
        <begin position="5"/>
        <end position="115"/>
    </location>
</feature>